<dbReference type="EMBL" id="RRCF01000003">
    <property type="protein sequence ID" value="RRJ20303.1"/>
    <property type="molecule type" value="Genomic_DNA"/>
</dbReference>
<feature type="domain" description="M23ase beta-sheet core" evidence="3">
    <location>
        <begin position="362"/>
        <end position="459"/>
    </location>
</feature>
<dbReference type="Proteomes" id="UP000276260">
    <property type="component" value="Unassembled WGS sequence"/>
</dbReference>
<dbReference type="CDD" id="cd12797">
    <property type="entry name" value="M23_peptidase"/>
    <property type="match status" value="1"/>
</dbReference>
<dbReference type="InterPro" id="IPR011055">
    <property type="entry name" value="Dup_hybrid_motif"/>
</dbReference>
<keyword evidence="2" id="KW-1133">Transmembrane helix</keyword>
<dbReference type="InterPro" id="IPR008756">
    <property type="entry name" value="Peptidase_M56"/>
</dbReference>
<keyword evidence="2" id="KW-0472">Membrane</keyword>
<gene>
    <name evidence="5" type="ORF">EIK76_12315</name>
</gene>
<dbReference type="PANTHER" id="PTHR21666:SF289">
    <property type="entry name" value="L-ALA--D-GLU ENDOPEPTIDASE"/>
    <property type="match status" value="1"/>
</dbReference>
<feature type="domain" description="Peptidase M56" evidence="4">
    <location>
        <begin position="32"/>
        <end position="272"/>
    </location>
</feature>
<protein>
    <recommendedName>
        <fullName evidence="7">Peptidase M23</fullName>
    </recommendedName>
</protein>
<evidence type="ECO:0008006" key="7">
    <source>
        <dbReference type="Google" id="ProtNLM"/>
    </source>
</evidence>
<dbReference type="Pfam" id="PF05569">
    <property type="entry name" value="Peptidase_M56"/>
    <property type="match status" value="1"/>
</dbReference>
<reference evidence="5 6" key="1">
    <citation type="submission" date="2018-11" db="EMBL/GenBank/DDBJ databases">
        <title>Draft genome analysis of Rheinheimera mesophila isolated from an industrial waste site.</title>
        <authorList>
            <person name="Yu Q."/>
            <person name="Qi Y."/>
            <person name="Zhang H."/>
            <person name="Lu Y."/>
            <person name="Pu J."/>
        </authorList>
    </citation>
    <scope>NUCLEOTIDE SEQUENCE [LARGE SCALE GENOMIC DNA]</scope>
    <source>
        <strain evidence="5 6">IITR13</strain>
    </source>
</reference>
<keyword evidence="1" id="KW-0732">Signal</keyword>
<evidence type="ECO:0000259" key="4">
    <source>
        <dbReference type="Pfam" id="PF05569"/>
    </source>
</evidence>
<dbReference type="InterPro" id="IPR050570">
    <property type="entry name" value="Cell_wall_metabolism_enzyme"/>
</dbReference>
<dbReference type="Pfam" id="PF01551">
    <property type="entry name" value="Peptidase_M23"/>
    <property type="match status" value="1"/>
</dbReference>
<evidence type="ECO:0000256" key="1">
    <source>
        <dbReference type="ARBA" id="ARBA00022729"/>
    </source>
</evidence>
<evidence type="ECO:0000313" key="6">
    <source>
        <dbReference type="Proteomes" id="UP000276260"/>
    </source>
</evidence>
<feature type="transmembrane region" description="Helical" evidence="2">
    <location>
        <begin position="42"/>
        <end position="59"/>
    </location>
</feature>
<organism evidence="5 6">
    <name type="scientific">Rheinheimera mesophila</name>
    <dbReference type="NCBI Taxonomy" id="1547515"/>
    <lineage>
        <taxon>Bacteria</taxon>
        <taxon>Pseudomonadati</taxon>
        <taxon>Pseudomonadota</taxon>
        <taxon>Gammaproteobacteria</taxon>
        <taxon>Chromatiales</taxon>
        <taxon>Chromatiaceae</taxon>
        <taxon>Rheinheimera</taxon>
    </lineage>
</organism>
<dbReference type="InterPro" id="IPR016047">
    <property type="entry name" value="M23ase_b-sheet_dom"/>
</dbReference>
<keyword evidence="6" id="KW-1185">Reference proteome</keyword>
<dbReference type="CDD" id="cd07341">
    <property type="entry name" value="M56_BlaR1_MecR1_like"/>
    <property type="match status" value="1"/>
</dbReference>
<evidence type="ECO:0000313" key="5">
    <source>
        <dbReference type="EMBL" id="RRJ20303.1"/>
    </source>
</evidence>
<accession>A0A3P3QIZ3</accession>
<comment type="caution">
    <text evidence="5">The sequence shown here is derived from an EMBL/GenBank/DDBJ whole genome shotgun (WGS) entry which is preliminary data.</text>
</comment>
<dbReference type="OrthoDB" id="9805070at2"/>
<feature type="transmembrane region" description="Helical" evidence="2">
    <location>
        <begin position="101"/>
        <end position="122"/>
    </location>
</feature>
<dbReference type="GO" id="GO:0004222">
    <property type="term" value="F:metalloendopeptidase activity"/>
    <property type="evidence" value="ECO:0007669"/>
    <property type="project" value="TreeGrafter"/>
</dbReference>
<dbReference type="SUPFAM" id="SSF51261">
    <property type="entry name" value="Duplicated hybrid motif"/>
    <property type="match status" value="1"/>
</dbReference>
<evidence type="ECO:0000259" key="3">
    <source>
        <dbReference type="Pfam" id="PF01551"/>
    </source>
</evidence>
<evidence type="ECO:0000256" key="2">
    <source>
        <dbReference type="SAM" id="Phobius"/>
    </source>
</evidence>
<dbReference type="Gene3D" id="2.70.70.10">
    <property type="entry name" value="Glucose Permease (Domain IIA)"/>
    <property type="match status" value="1"/>
</dbReference>
<proteinExistence type="predicted"/>
<dbReference type="AlphaFoldDB" id="A0A3P3QIZ3"/>
<name>A0A3P3QIZ3_9GAMM</name>
<keyword evidence="2" id="KW-0812">Transmembrane</keyword>
<sequence length="465" mass="52483">MMRLKMAEQLLLSLLLCSLWSGLLWCSSQFLLKKFSALQQWPALYWCLLALSFLPLLPMPELYQHWTVPSVLLLDTVTSVQALTAQPQHPSLTEPPVDTAFYWRLALALIAIISLLSLWRIVRQWQQVQRLIRLSEPLNKAALLNKTQLELVPAEFEIRQTQAAISPFIAGWSHMVLVLPTYIAGMSEQQRQLLIAHELVHLQRRDPQQLLLLRILVALCWFNPVLRLLEQAFIRSMELAVDKAVLQQQPEQALLYGQTLLCSLKQSQAEQMPALMPGFIQSNASQSFYQQRLQQLFQPVPVLSFWQKWRATSLLCSTALVLNVGCAQLSFSSPPQEWVLPVGKVPINSFYGEKHPFRKNRPHQGLDFGAKRGATVKAAQKGKVLIADAKSLNSRYGKAVLIDHGHGYQTLYAHLDGFYVEAGQTVEPGQPIGKVGSTGRVTGPHLHFELLIDGKQQDPAPYLKL</sequence>
<feature type="transmembrane region" description="Helical" evidence="2">
    <location>
        <begin position="211"/>
        <end position="229"/>
    </location>
</feature>
<dbReference type="PANTHER" id="PTHR21666">
    <property type="entry name" value="PEPTIDASE-RELATED"/>
    <property type="match status" value="1"/>
</dbReference>